<reference evidence="1" key="1">
    <citation type="journal article" date="2022" name="Int. J. Syst. Evol. Microbiol.">
        <title>Pseudomonas aegrilactucae sp. nov. and Pseudomonas morbosilactucae sp. nov., pathogens causing bacterial rot of lettuce in Japan.</title>
        <authorList>
            <person name="Sawada H."/>
            <person name="Fujikawa T."/>
            <person name="Satou M."/>
        </authorList>
    </citation>
    <scope>NUCLEOTIDE SEQUENCE</scope>
    <source>
        <strain evidence="1">0166_1</strain>
    </source>
</reference>
<dbReference type="AlphaFoldDB" id="A0A9E6XST1"/>
<sequence>MLPMQSNLTIALVTARQAEAALAQARHELPRRPRRRLRLVLPLRGHRRGRLAPA</sequence>
<name>A0A9E6XST1_9ACTN</name>
<keyword evidence="2" id="KW-1185">Reference proteome</keyword>
<accession>A0A9E6XST1</accession>
<dbReference type="EMBL" id="CP087164">
    <property type="protein sequence ID" value="UGS34025.1"/>
    <property type="molecule type" value="Genomic_DNA"/>
</dbReference>
<proteinExistence type="predicted"/>
<dbReference type="KEGG" id="sbae:DSM104329_00395"/>
<evidence type="ECO:0000313" key="1">
    <source>
        <dbReference type="EMBL" id="UGS34025.1"/>
    </source>
</evidence>
<protein>
    <submittedName>
        <fullName evidence="1">Uncharacterized protein</fullName>
    </submittedName>
</protein>
<dbReference type="Proteomes" id="UP001162834">
    <property type="component" value="Chromosome"/>
</dbReference>
<gene>
    <name evidence="1" type="ORF">DSM104329_00395</name>
</gene>
<evidence type="ECO:0000313" key="2">
    <source>
        <dbReference type="Proteomes" id="UP001162834"/>
    </source>
</evidence>
<organism evidence="1 2">
    <name type="scientific">Capillimicrobium parvum</name>
    <dbReference type="NCBI Taxonomy" id="2884022"/>
    <lineage>
        <taxon>Bacteria</taxon>
        <taxon>Bacillati</taxon>
        <taxon>Actinomycetota</taxon>
        <taxon>Thermoleophilia</taxon>
        <taxon>Solirubrobacterales</taxon>
        <taxon>Capillimicrobiaceae</taxon>
        <taxon>Capillimicrobium</taxon>
    </lineage>
</organism>